<evidence type="ECO:0000313" key="3">
    <source>
        <dbReference type="Proteomes" id="UP000823749"/>
    </source>
</evidence>
<organism evidence="2 3">
    <name type="scientific">Rhododendron griersonianum</name>
    <dbReference type="NCBI Taxonomy" id="479676"/>
    <lineage>
        <taxon>Eukaryota</taxon>
        <taxon>Viridiplantae</taxon>
        <taxon>Streptophyta</taxon>
        <taxon>Embryophyta</taxon>
        <taxon>Tracheophyta</taxon>
        <taxon>Spermatophyta</taxon>
        <taxon>Magnoliopsida</taxon>
        <taxon>eudicotyledons</taxon>
        <taxon>Gunneridae</taxon>
        <taxon>Pentapetalae</taxon>
        <taxon>asterids</taxon>
        <taxon>Ericales</taxon>
        <taxon>Ericaceae</taxon>
        <taxon>Ericoideae</taxon>
        <taxon>Rhodoreae</taxon>
        <taxon>Rhododendron</taxon>
    </lineage>
</organism>
<sequence length="111" mass="11903">MQPSNLTDPVLDSDRNPSLASDDPSPSHYDLRRHPATLLQAPTAIAALRRPSPDVTQSSMILPIAGLFNGVPWNALMSGPPNSLNARRLNNNSLSGNIPLSLTTIQTLQVL</sequence>
<feature type="region of interest" description="Disordered" evidence="1">
    <location>
        <begin position="1"/>
        <end position="32"/>
    </location>
</feature>
<name>A0AAV6K8E6_9ERIC</name>
<comment type="caution">
    <text evidence="2">The sequence shown here is derived from an EMBL/GenBank/DDBJ whole genome shotgun (WGS) entry which is preliminary data.</text>
</comment>
<dbReference type="EMBL" id="JACTNZ010000005">
    <property type="protein sequence ID" value="KAG5548547.1"/>
    <property type="molecule type" value="Genomic_DNA"/>
</dbReference>
<keyword evidence="3" id="KW-1185">Reference proteome</keyword>
<gene>
    <name evidence="2" type="ORF">RHGRI_014038</name>
</gene>
<dbReference type="AlphaFoldDB" id="A0AAV6K8E6"/>
<evidence type="ECO:0000256" key="1">
    <source>
        <dbReference type="SAM" id="MobiDB-lite"/>
    </source>
</evidence>
<accession>A0AAV6K8E6</accession>
<reference evidence="2" key="1">
    <citation type="submission" date="2020-08" db="EMBL/GenBank/DDBJ databases">
        <title>Plant Genome Project.</title>
        <authorList>
            <person name="Zhang R.-G."/>
        </authorList>
    </citation>
    <scope>NUCLEOTIDE SEQUENCE</scope>
    <source>
        <strain evidence="2">WSP0</strain>
        <tissue evidence="2">Leaf</tissue>
    </source>
</reference>
<proteinExistence type="predicted"/>
<dbReference type="Proteomes" id="UP000823749">
    <property type="component" value="Chromosome 5"/>
</dbReference>
<protein>
    <submittedName>
        <fullName evidence="2">Uncharacterized protein</fullName>
    </submittedName>
</protein>
<evidence type="ECO:0000313" key="2">
    <source>
        <dbReference type="EMBL" id="KAG5548547.1"/>
    </source>
</evidence>